<dbReference type="GO" id="GO:0016567">
    <property type="term" value="P:protein ubiquitination"/>
    <property type="evidence" value="ECO:0007669"/>
    <property type="project" value="UniProtKB-UniRule"/>
</dbReference>
<feature type="domain" description="RING-type" evidence="11">
    <location>
        <begin position="200"/>
        <end position="239"/>
    </location>
</feature>
<evidence type="ECO:0000256" key="10">
    <source>
        <dbReference type="SAM" id="MobiDB-lite"/>
    </source>
</evidence>
<comment type="pathway">
    <text evidence="2 9">Protein modification; protein ubiquitination.</text>
</comment>
<evidence type="ECO:0000256" key="3">
    <source>
        <dbReference type="ARBA" id="ARBA00009413"/>
    </source>
</evidence>
<evidence type="ECO:0000256" key="5">
    <source>
        <dbReference type="ARBA" id="ARBA00022723"/>
    </source>
</evidence>
<keyword evidence="9" id="KW-0963">Cytoplasm</keyword>
<dbReference type="PROSITE" id="PS50089">
    <property type="entry name" value="ZF_RING_2"/>
    <property type="match status" value="1"/>
</dbReference>
<organism evidence="12 13">
    <name type="scientific">Petromyzon marinus</name>
    <name type="common">Sea lamprey</name>
    <dbReference type="NCBI Taxonomy" id="7757"/>
    <lineage>
        <taxon>Eukaryota</taxon>
        <taxon>Metazoa</taxon>
        <taxon>Chordata</taxon>
        <taxon>Craniata</taxon>
        <taxon>Vertebrata</taxon>
        <taxon>Cyclostomata</taxon>
        <taxon>Hyperoartia</taxon>
        <taxon>Petromyzontiformes</taxon>
        <taxon>Petromyzontidae</taxon>
        <taxon>Petromyzon</taxon>
    </lineage>
</organism>
<sequence>MAAGFSLSSHLIEHLDRDIVEFMFEKMDEAFDHLNKKHGVTFKISDGILNSLCNITLEPFDKVANQVFVALYEKALLKLQAAHISWSSINLPKGHHLLYQADAFIKQTFPHVYQIKDDMGVRFVGKGNLPKLAVEEFRKIVHSQQVHSHSLKRSQRRGDDNGRKSLNSVASSKDERERNKTKEANEEQESRSENERGDECPICLTHFKEKHILPKCRHAFCRSCIDMAVRVRPACPMCNEPYGNTLGNQPINATMTVNKTSDRLPGYRTCGRIEISYTIPHGVQGPEHPQPGKAYRGMSQTAYLPDNQEGNHVLLLLQKAFKQRLTFTVGVSRSTGVDNFVTWNGIEHKTSIYGGPFIYGYPDPDYLKRVQDDLKDKGIV</sequence>
<name>A0AAJ7WLG8_PETMA</name>
<dbReference type="Proteomes" id="UP001318040">
    <property type="component" value="Chromosome 4"/>
</dbReference>
<feature type="region of interest" description="Disordered" evidence="10">
    <location>
        <begin position="145"/>
        <end position="195"/>
    </location>
</feature>
<gene>
    <name evidence="13" type="primary">LOC116938614</name>
</gene>
<dbReference type="Pfam" id="PF13639">
    <property type="entry name" value="zf-RING_2"/>
    <property type="match status" value="1"/>
</dbReference>
<dbReference type="GeneID" id="116938614"/>
<dbReference type="SUPFAM" id="SSF57850">
    <property type="entry name" value="RING/U-box"/>
    <property type="match status" value="1"/>
</dbReference>
<evidence type="ECO:0000256" key="1">
    <source>
        <dbReference type="ARBA" id="ARBA00000900"/>
    </source>
</evidence>
<dbReference type="Gene3D" id="3.30.390.130">
    <property type="match status" value="1"/>
</dbReference>
<dbReference type="InterPro" id="IPR013083">
    <property type="entry name" value="Znf_RING/FYVE/PHD"/>
</dbReference>
<dbReference type="GO" id="GO:0061630">
    <property type="term" value="F:ubiquitin protein ligase activity"/>
    <property type="evidence" value="ECO:0007669"/>
    <property type="project" value="UniProtKB-UniRule"/>
</dbReference>
<dbReference type="GO" id="GO:0005737">
    <property type="term" value="C:cytoplasm"/>
    <property type="evidence" value="ECO:0007669"/>
    <property type="project" value="UniProtKB-SubCell"/>
</dbReference>
<feature type="compositionally biased region" description="Basic and acidic residues" evidence="10">
    <location>
        <begin position="172"/>
        <end position="195"/>
    </location>
</feature>
<comment type="catalytic activity">
    <reaction evidence="1 9">
        <text>S-ubiquitinyl-[E2 ubiquitin-conjugating enzyme]-L-cysteine + [acceptor protein]-L-lysine = [E2 ubiquitin-conjugating enzyme]-L-cysteine + N(6)-ubiquitinyl-[acceptor protein]-L-lysine.</text>
        <dbReference type="EC" id="2.3.2.27"/>
    </reaction>
</comment>
<dbReference type="InterPro" id="IPR001841">
    <property type="entry name" value="Znf_RING"/>
</dbReference>
<dbReference type="InterPro" id="IPR039399">
    <property type="entry name" value="Deltex_C_sf"/>
</dbReference>
<dbReference type="SMART" id="SM00184">
    <property type="entry name" value="RING"/>
    <property type="match status" value="1"/>
</dbReference>
<comment type="subcellular location">
    <subcellularLocation>
        <location evidence="9">Cytoplasm</location>
    </subcellularLocation>
</comment>
<proteinExistence type="inferred from homology"/>
<dbReference type="AlphaFoldDB" id="A0AAJ7WLG8"/>
<comment type="similarity">
    <text evidence="3 9">Belongs to the Deltex family.</text>
</comment>
<dbReference type="CDD" id="cd09633">
    <property type="entry name" value="Deltex_C"/>
    <property type="match status" value="1"/>
</dbReference>
<dbReference type="PROSITE" id="PS00518">
    <property type="entry name" value="ZF_RING_1"/>
    <property type="match status" value="1"/>
</dbReference>
<keyword evidence="6 8" id="KW-0863">Zinc-finger</keyword>
<dbReference type="InterPro" id="IPR039396">
    <property type="entry name" value="Deltex_C"/>
</dbReference>
<dbReference type="EC" id="2.3.2.27" evidence="9"/>
<dbReference type="GO" id="GO:0007219">
    <property type="term" value="P:Notch signaling pathway"/>
    <property type="evidence" value="ECO:0007669"/>
    <property type="project" value="InterPro"/>
</dbReference>
<evidence type="ECO:0000256" key="4">
    <source>
        <dbReference type="ARBA" id="ARBA00022679"/>
    </source>
</evidence>
<evidence type="ECO:0000313" key="13">
    <source>
        <dbReference type="RefSeq" id="XP_032801847.1"/>
    </source>
</evidence>
<evidence type="ECO:0000256" key="9">
    <source>
        <dbReference type="RuleBase" id="RU367105"/>
    </source>
</evidence>
<accession>A0AAJ7WLG8</accession>
<dbReference type="Gene3D" id="3.30.40.10">
    <property type="entry name" value="Zinc/RING finger domain, C3HC4 (zinc finger)"/>
    <property type="match status" value="1"/>
</dbReference>
<dbReference type="RefSeq" id="XP_032801847.1">
    <property type="nucleotide sequence ID" value="XM_032945956.1"/>
</dbReference>
<keyword evidence="12" id="KW-1185">Reference proteome</keyword>
<evidence type="ECO:0000313" key="12">
    <source>
        <dbReference type="Proteomes" id="UP001318040"/>
    </source>
</evidence>
<dbReference type="InterPro" id="IPR039398">
    <property type="entry name" value="Deltex_fam"/>
</dbReference>
<evidence type="ECO:0000259" key="11">
    <source>
        <dbReference type="PROSITE" id="PS50089"/>
    </source>
</evidence>
<dbReference type="Pfam" id="PF18102">
    <property type="entry name" value="DTC"/>
    <property type="match status" value="1"/>
</dbReference>
<dbReference type="PANTHER" id="PTHR12622">
    <property type="entry name" value="DELTEX-RELATED"/>
    <property type="match status" value="1"/>
</dbReference>
<keyword evidence="5 9" id="KW-0479">Metal-binding</keyword>
<dbReference type="InterPro" id="IPR017907">
    <property type="entry name" value="Znf_RING_CS"/>
</dbReference>
<reference evidence="13" key="1">
    <citation type="submission" date="2025-08" db="UniProtKB">
        <authorList>
            <consortium name="RefSeq"/>
        </authorList>
    </citation>
    <scope>IDENTIFICATION</scope>
    <source>
        <tissue evidence="13">Sperm</tissue>
    </source>
</reference>
<dbReference type="GO" id="GO:0008270">
    <property type="term" value="F:zinc ion binding"/>
    <property type="evidence" value="ECO:0007669"/>
    <property type="project" value="UniProtKB-KW"/>
</dbReference>
<dbReference type="KEGG" id="pmrn:116938614"/>
<keyword evidence="4 9" id="KW-0808">Transferase</keyword>
<evidence type="ECO:0000256" key="7">
    <source>
        <dbReference type="ARBA" id="ARBA00022833"/>
    </source>
</evidence>
<keyword evidence="7 9" id="KW-0862">Zinc</keyword>
<evidence type="ECO:0000256" key="6">
    <source>
        <dbReference type="ARBA" id="ARBA00022771"/>
    </source>
</evidence>
<evidence type="ECO:0000256" key="2">
    <source>
        <dbReference type="ARBA" id="ARBA00004906"/>
    </source>
</evidence>
<evidence type="ECO:0000256" key="8">
    <source>
        <dbReference type="PROSITE-ProRule" id="PRU00175"/>
    </source>
</evidence>
<protein>
    <recommendedName>
        <fullName evidence="9">E3 ubiquitin-protein ligase</fullName>
        <ecNumber evidence="9">2.3.2.27</ecNumber>
    </recommendedName>
</protein>